<keyword evidence="1" id="KW-0472">Membrane</keyword>
<evidence type="ECO:0000256" key="1">
    <source>
        <dbReference type="SAM" id="Phobius"/>
    </source>
</evidence>
<protein>
    <submittedName>
        <fullName evidence="2">Uncharacterized protein</fullName>
    </submittedName>
</protein>
<evidence type="ECO:0000313" key="2">
    <source>
        <dbReference type="EMBL" id="KJA24689.1"/>
    </source>
</evidence>
<evidence type="ECO:0000313" key="3">
    <source>
        <dbReference type="Proteomes" id="UP000054270"/>
    </source>
</evidence>
<accession>A0A0D2P1E4</accession>
<feature type="transmembrane region" description="Helical" evidence="1">
    <location>
        <begin position="86"/>
        <end position="104"/>
    </location>
</feature>
<organism evidence="2 3">
    <name type="scientific">Hypholoma sublateritium (strain FD-334 SS-4)</name>
    <dbReference type="NCBI Taxonomy" id="945553"/>
    <lineage>
        <taxon>Eukaryota</taxon>
        <taxon>Fungi</taxon>
        <taxon>Dikarya</taxon>
        <taxon>Basidiomycota</taxon>
        <taxon>Agaricomycotina</taxon>
        <taxon>Agaricomycetes</taxon>
        <taxon>Agaricomycetidae</taxon>
        <taxon>Agaricales</taxon>
        <taxon>Agaricineae</taxon>
        <taxon>Strophariaceae</taxon>
        <taxon>Hypholoma</taxon>
    </lineage>
</organism>
<dbReference type="AlphaFoldDB" id="A0A0D2P1E4"/>
<name>A0A0D2P1E4_HYPSF</name>
<reference evidence="3" key="1">
    <citation type="submission" date="2014-04" db="EMBL/GenBank/DDBJ databases">
        <title>Evolutionary Origins and Diversification of the Mycorrhizal Mutualists.</title>
        <authorList>
            <consortium name="DOE Joint Genome Institute"/>
            <consortium name="Mycorrhizal Genomics Consortium"/>
            <person name="Kohler A."/>
            <person name="Kuo A."/>
            <person name="Nagy L.G."/>
            <person name="Floudas D."/>
            <person name="Copeland A."/>
            <person name="Barry K.W."/>
            <person name="Cichocki N."/>
            <person name="Veneault-Fourrey C."/>
            <person name="LaButti K."/>
            <person name="Lindquist E.A."/>
            <person name="Lipzen A."/>
            <person name="Lundell T."/>
            <person name="Morin E."/>
            <person name="Murat C."/>
            <person name="Riley R."/>
            <person name="Ohm R."/>
            <person name="Sun H."/>
            <person name="Tunlid A."/>
            <person name="Henrissat B."/>
            <person name="Grigoriev I.V."/>
            <person name="Hibbett D.S."/>
            <person name="Martin F."/>
        </authorList>
    </citation>
    <scope>NUCLEOTIDE SEQUENCE [LARGE SCALE GENOMIC DNA]</scope>
    <source>
        <strain evidence="3">FD-334 SS-4</strain>
    </source>
</reference>
<sequence>MPNMNKQRAKFFSASRGIKSARNNKEPSRIGEEYSAKTCAVQFDYRRCFICTAKYYNSGACTMLLIRIFRHRAPSFCVWARSRPAVVARGLGLVMVLVSMGWVGEDEDDSPMCMCERRRKNKKK</sequence>
<keyword evidence="3" id="KW-1185">Reference proteome</keyword>
<dbReference type="EMBL" id="KN817535">
    <property type="protein sequence ID" value="KJA24689.1"/>
    <property type="molecule type" value="Genomic_DNA"/>
</dbReference>
<gene>
    <name evidence="2" type="ORF">HYPSUDRAFT_464205</name>
</gene>
<proteinExistence type="predicted"/>
<dbReference type="Proteomes" id="UP000054270">
    <property type="component" value="Unassembled WGS sequence"/>
</dbReference>
<keyword evidence="1" id="KW-1133">Transmembrane helix</keyword>
<keyword evidence="1" id="KW-0812">Transmembrane</keyword>